<organism evidence="2 3">
    <name type="scientific">Ascobolus immersus RN42</name>
    <dbReference type="NCBI Taxonomy" id="1160509"/>
    <lineage>
        <taxon>Eukaryota</taxon>
        <taxon>Fungi</taxon>
        <taxon>Dikarya</taxon>
        <taxon>Ascomycota</taxon>
        <taxon>Pezizomycotina</taxon>
        <taxon>Pezizomycetes</taxon>
        <taxon>Pezizales</taxon>
        <taxon>Ascobolaceae</taxon>
        <taxon>Ascobolus</taxon>
    </lineage>
</organism>
<feature type="compositionally biased region" description="Acidic residues" evidence="1">
    <location>
        <begin position="26"/>
        <end position="41"/>
    </location>
</feature>
<evidence type="ECO:0008006" key="4">
    <source>
        <dbReference type="Google" id="ProtNLM"/>
    </source>
</evidence>
<name>A0A3N4HN30_ASCIM</name>
<feature type="region of interest" description="Disordered" evidence="1">
    <location>
        <begin position="1"/>
        <end position="68"/>
    </location>
</feature>
<proteinExistence type="predicted"/>
<dbReference type="Proteomes" id="UP000275078">
    <property type="component" value="Unassembled WGS sequence"/>
</dbReference>
<evidence type="ECO:0000313" key="3">
    <source>
        <dbReference type="Proteomes" id="UP000275078"/>
    </source>
</evidence>
<reference evidence="2 3" key="1">
    <citation type="journal article" date="2018" name="Nat. Ecol. Evol.">
        <title>Pezizomycetes genomes reveal the molecular basis of ectomycorrhizal truffle lifestyle.</title>
        <authorList>
            <person name="Murat C."/>
            <person name="Payen T."/>
            <person name="Noel B."/>
            <person name="Kuo A."/>
            <person name="Morin E."/>
            <person name="Chen J."/>
            <person name="Kohler A."/>
            <person name="Krizsan K."/>
            <person name="Balestrini R."/>
            <person name="Da Silva C."/>
            <person name="Montanini B."/>
            <person name="Hainaut M."/>
            <person name="Levati E."/>
            <person name="Barry K.W."/>
            <person name="Belfiori B."/>
            <person name="Cichocki N."/>
            <person name="Clum A."/>
            <person name="Dockter R.B."/>
            <person name="Fauchery L."/>
            <person name="Guy J."/>
            <person name="Iotti M."/>
            <person name="Le Tacon F."/>
            <person name="Lindquist E.A."/>
            <person name="Lipzen A."/>
            <person name="Malagnac F."/>
            <person name="Mello A."/>
            <person name="Molinier V."/>
            <person name="Miyauchi S."/>
            <person name="Poulain J."/>
            <person name="Riccioni C."/>
            <person name="Rubini A."/>
            <person name="Sitrit Y."/>
            <person name="Splivallo R."/>
            <person name="Traeger S."/>
            <person name="Wang M."/>
            <person name="Zifcakova L."/>
            <person name="Wipf D."/>
            <person name="Zambonelli A."/>
            <person name="Paolocci F."/>
            <person name="Nowrousian M."/>
            <person name="Ottonello S."/>
            <person name="Baldrian P."/>
            <person name="Spatafora J.W."/>
            <person name="Henrissat B."/>
            <person name="Nagy L.G."/>
            <person name="Aury J.M."/>
            <person name="Wincker P."/>
            <person name="Grigoriev I.V."/>
            <person name="Bonfante P."/>
            <person name="Martin F.M."/>
        </authorList>
    </citation>
    <scope>NUCLEOTIDE SEQUENCE [LARGE SCALE GENOMIC DNA]</scope>
    <source>
        <strain evidence="2 3">RN42</strain>
    </source>
</reference>
<accession>A0A3N4HN30</accession>
<feature type="compositionally biased region" description="Basic and acidic residues" evidence="1">
    <location>
        <begin position="1"/>
        <end position="12"/>
    </location>
</feature>
<evidence type="ECO:0000313" key="2">
    <source>
        <dbReference type="EMBL" id="RPA73260.1"/>
    </source>
</evidence>
<keyword evidence="3" id="KW-1185">Reference proteome</keyword>
<sequence>MVFYDSEDHFTDMDYEGSSDVSRPSDEDEASSWMESDDDNEEPTKLAFAASRKTTRDNERDRPIPREEPLAKLTCDHQNHNGASLYENTVHHRLGHPHSNMMRVLGHKRRVKFQTPLMEYRCCKSCIEGRCTLIRTKKAAARCAGHTLEMAHADTAGPITPLSKGFRYFVIFVDDKSSQTT</sequence>
<protein>
    <recommendedName>
        <fullName evidence="4">GAG-pre-integrase domain-containing protein</fullName>
    </recommendedName>
</protein>
<dbReference type="AlphaFoldDB" id="A0A3N4HN30"/>
<evidence type="ECO:0000256" key="1">
    <source>
        <dbReference type="SAM" id="MobiDB-lite"/>
    </source>
</evidence>
<dbReference type="EMBL" id="ML119827">
    <property type="protein sequence ID" value="RPA73260.1"/>
    <property type="molecule type" value="Genomic_DNA"/>
</dbReference>
<gene>
    <name evidence="2" type="ORF">BJ508DRAFT_313946</name>
</gene>
<feature type="compositionally biased region" description="Basic and acidic residues" evidence="1">
    <location>
        <begin position="54"/>
        <end position="68"/>
    </location>
</feature>